<evidence type="ECO:0000256" key="7">
    <source>
        <dbReference type="ARBA" id="ARBA00022679"/>
    </source>
</evidence>
<comment type="catalytic activity">
    <reaction evidence="1">
        <text>ATP + protein L-histidine = ADP + protein N-phospho-L-histidine.</text>
        <dbReference type="EC" id="2.7.13.3"/>
    </reaction>
</comment>
<keyword evidence="14 15" id="KW-0472">Membrane</keyword>
<keyword evidence="7" id="KW-0808">Transferase</keyword>
<dbReference type="InterPro" id="IPR036890">
    <property type="entry name" value="HATPase_C_sf"/>
</dbReference>
<dbReference type="SUPFAM" id="SSF158472">
    <property type="entry name" value="HAMP domain-like"/>
    <property type="match status" value="1"/>
</dbReference>
<evidence type="ECO:0000256" key="6">
    <source>
        <dbReference type="ARBA" id="ARBA00022553"/>
    </source>
</evidence>
<evidence type="ECO:0000259" key="17">
    <source>
        <dbReference type="PROSITE" id="PS50885"/>
    </source>
</evidence>
<organism evidence="18 19">
    <name type="scientific">Roseateles aquae</name>
    <dbReference type="NCBI Taxonomy" id="3077235"/>
    <lineage>
        <taxon>Bacteria</taxon>
        <taxon>Pseudomonadati</taxon>
        <taxon>Pseudomonadota</taxon>
        <taxon>Betaproteobacteria</taxon>
        <taxon>Burkholderiales</taxon>
        <taxon>Sphaerotilaceae</taxon>
        <taxon>Roseateles</taxon>
    </lineage>
</organism>
<feature type="domain" description="HAMP" evidence="17">
    <location>
        <begin position="181"/>
        <end position="234"/>
    </location>
</feature>
<dbReference type="SMART" id="SM00304">
    <property type="entry name" value="HAMP"/>
    <property type="match status" value="1"/>
</dbReference>
<dbReference type="SUPFAM" id="SSF47384">
    <property type="entry name" value="Homodimeric domain of signal transducing histidine kinase"/>
    <property type="match status" value="1"/>
</dbReference>
<keyword evidence="13" id="KW-0902">Two-component regulatory system</keyword>
<dbReference type="CDD" id="cd06225">
    <property type="entry name" value="HAMP"/>
    <property type="match status" value="1"/>
</dbReference>
<keyword evidence="9" id="KW-0547">Nucleotide-binding</keyword>
<dbReference type="PANTHER" id="PTHR44936:SF5">
    <property type="entry name" value="SENSOR HISTIDINE KINASE ENVZ"/>
    <property type="match status" value="1"/>
</dbReference>
<comment type="subcellular location">
    <subcellularLocation>
        <location evidence="2">Cell inner membrane</location>
        <topology evidence="2">Multi-pass membrane protein</topology>
    </subcellularLocation>
</comment>
<keyword evidence="5" id="KW-0997">Cell inner membrane</keyword>
<dbReference type="SUPFAM" id="SSF55874">
    <property type="entry name" value="ATPase domain of HSP90 chaperone/DNA topoisomerase II/histidine kinase"/>
    <property type="match status" value="1"/>
</dbReference>
<evidence type="ECO:0000313" key="18">
    <source>
        <dbReference type="EMBL" id="MDT8999215.1"/>
    </source>
</evidence>
<dbReference type="PANTHER" id="PTHR44936">
    <property type="entry name" value="SENSOR PROTEIN CREC"/>
    <property type="match status" value="1"/>
</dbReference>
<dbReference type="InterPro" id="IPR003661">
    <property type="entry name" value="HisK_dim/P_dom"/>
</dbReference>
<dbReference type="SMART" id="SM00387">
    <property type="entry name" value="HATPase_c"/>
    <property type="match status" value="1"/>
</dbReference>
<evidence type="ECO:0000256" key="11">
    <source>
        <dbReference type="ARBA" id="ARBA00022840"/>
    </source>
</evidence>
<evidence type="ECO:0000256" key="2">
    <source>
        <dbReference type="ARBA" id="ARBA00004429"/>
    </source>
</evidence>
<evidence type="ECO:0000256" key="12">
    <source>
        <dbReference type="ARBA" id="ARBA00022989"/>
    </source>
</evidence>
<dbReference type="InterPro" id="IPR003594">
    <property type="entry name" value="HATPase_dom"/>
</dbReference>
<dbReference type="Pfam" id="PF00672">
    <property type="entry name" value="HAMP"/>
    <property type="match status" value="1"/>
</dbReference>
<evidence type="ECO:0000256" key="13">
    <source>
        <dbReference type="ARBA" id="ARBA00023012"/>
    </source>
</evidence>
<evidence type="ECO:0000256" key="5">
    <source>
        <dbReference type="ARBA" id="ARBA00022519"/>
    </source>
</evidence>
<dbReference type="CDD" id="cd00082">
    <property type="entry name" value="HisKA"/>
    <property type="match status" value="1"/>
</dbReference>
<keyword evidence="11 18" id="KW-0067">ATP-binding</keyword>
<gene>
    <name evidence="18" type="ORF">RQP53_08040</name>
</gene>
<proteinExistence type="predicted"/>
<keyword evidence="19" id="KW-1185">Reference proteome</keyword>
<keyword evidence="6" id="KW-0597">Phosphoprotein</keyword>
<dbReference type="Gene3D" id="3.30.450.300">
    <property type="entry name" value="Sensor histidine kinase RisS, periplasmic domain"/>
    <property type="match status" value="1"/>
</dbReference>
<name>A0ABU3P9J6_9BURK</name>
<dbReference type="Pfam" id="PF00512">
    <property type="entry name" value="HisKA"/>
    <property type="match status" value="1"/>
</dbReference>
<keyword evidence="8 15" id="KW-0812">Transmembrane</keyword>
<evidence type="ECO:0000256" key="10">
    <source>
        <dbReference type="ARBA" id="ARBA00022777"/>
    </source>
</evidence>
<dbReference type="GO" id="GO:0005524">
    <property type="term" value="F:ATP binding"/>
    <property type="evidence" value="ECO:0007669"/>
    <property type="project" value="UniProtKB-KW"/>
</dbReference>
<evidence type="ECO:0000313" key="19">
    <source>
        <dbReference type="Proteomes" id="UP001246372"/>
    </source>
</evidence>
<keyword evidence="10" id="KW-0418">Kinase</keyword>
<dbReference type="PROSITE" id="PS50885">
    <property type="entry name" value="HAMP"/>
    <property type="match status" value="1"/>
</dbReference>
<dbReference type="Pfam" id="PF16524">
    <property type="entry name" value="RisS_PPD"/>
    <property type="match status" value="1"/>
</dbReference>
<evidence type="ECO:0000256" key="3">
    <source>
        <dbReference type="ARBA" id="ARBA00012438"/>
    </source>
</evidence>
<evidence type="ECO:0000259" key="16">
    <source>
        <dbReference type="PROSITE" id="PS50109"/>
    </source>
</evidence>
<dbReference type="EMBL" id="JAVXZY010000002">
    <property type="protein sequence ID" value="MDT8999215.1"/>
    <property type="molecule type" value="Genomic_DNA"/>
</dbReference>
<feature type="transmembrane region" description="Helical" evidence="15">
    <location>
        <begin position="162"/>
        <end position="183"/>
    </location>
</feature>
<dbReference type="InterPro" id="IPR004358">
    <property type="entry name" value="Sig_transdc_His_kin-like_C"/>
</dbReference>
<evidence type="ECO:0000256" key="14">
    <source>
        <dbReference type="ARBA" id="ARBA00023136"/>
    </source>
</evidence>
<feature type="transmembrane region" description="Helical" evidence="15">
    <location>
        <begin position="12"/>
        <end position="35"/>
    </location>
</feature>
<evidence type="ECO:0000256" key="15">
    <source>
        <dbReference type="SAM" id="Phobius"/>
    </source>
</evidence>
<keyword evidence="4" id="KW-1003">Cell membrane</keyword>
<reference evidence="18" key="1">
    <citation type="submission" date="2023-09" db="EMBL/GenBank/DDBJ databases">
        <title>Paucibacter sp. APW11 Genome sequencing and assembly.</title>
        <authorList>
            <person name="Kim I."/>
        </authorList>
    </citation>
    <scope>NUCLEOTIDE SEQUENCE</scope>
    <source>
        <strain evidence="18">APW11</strain>
    </source>
</reference>
<dbReference type="Gene3D" id="3.30.565.10">
    <property type="entry name" value="Histidine kinase-like ATPase, C-terminal domain"/>
    <property type="match status" value="1"/>
</dbReference>
<dbReference type="PRINTS" id="PR00344">
    <property type="entry name" value="BCTRLSENSOR"/>
</dbReference>
<evidence type="ECO:0000256" key="8">
    <source>
        <dbReference type="ARBA" id="ARBA00022692"/>
    </source>
</evidence>
<dbReference type="Proteomes" id="UP001246372">
    <property type="component" value="Unassembled WGS sequence"/>
</dbReference>
<dbReference type="InterPro" id="IPR003660">
    <property type="entry name" value="HAMP_dom"/>
</dbReference>
<feature type="domain" description="Histidine kinase" evidence="16">
    <location>
        <begin position="242"/>
        <end position="446"/>
    </location>
</feature>
<evidence type="ECO:0000256" key="9">
    <source>
        <dbReference type="ARBA" id="ARBA00022741"/>
    </source>
</evidence>
<dbReference type="InterPro" id="IPR050980">
    <property type="entry name" value="2C_sensor_his_kinase"/>
</dbReference>
<dbReference type="Pfam" id="PF02518">
    <property type="entry name" value="HATPase_c"/>
    <property type="match status" value="1"/>
</dbReference>
<dbReference type="PROSITE" id="PS50109">
    <property type="entry name" value="HIS_KIN"/>
    <property type="match status" value="1"/>
</dbReference>
<evidence type="ECO:0000256" key="4">
    <source>
        <dbReference type="ARBA" id="ARBA00022475"/>
    </source>
</evidence>
<sequence length="446" mass="49520">MATPSTLLRQHLALNLFWRTFFLIAVLLLGSIIAWQQTFKALDAEPRAIETAHQLAGLVNLSRVALSKSDAINRVAVIKSLTHSEDVMVQVAEATDQWLPYDTTPFAKKLVAALKSRLGDEIAVARSLNKQTGLWVRFDIGSDSFWLRTSDTPVSVSGVSNWWWYLIALLATAAGSAMIARLINQPLRELSIAAGRIREGEYDSRLDENTRTSEIREVNMGFNRMARDLAKMEEDRSVMLAGISHDLRTPLARLRLEAEMSVVDEQARLYMAQDIDQLDAIINKFMDYARPSELVLHALPLCELIEREVQGFRDPLQIRIHNHVSRAIMVWADEVELGRVITNLLENSRRYGHAPDEAAEVHISAEAFGAEVLLRVRDHGPGVPPDKLSKLTTPFFRGDAARTAATGAGLGLAIVEKSVARIGGELHINNADGGGLITSLRLRRAQ</sequence>
<accession>A0ABU3P9J6</accession>
<dbReference type="RefSeq" id="WP_315649705.1">
    <property type="nucleotide sequence ID" value="NZ_JAVXZY010000002.1"/>
</dbReference>
<dbReference type="SMART" id="SM00388">
    <property type="entry name" value="HisKA"/>
    <property type="match status" value="1"/>
</dbReference>
<dbReference type="InterPro" id="IPR032408">
    <property type="entry name" value="RisS_PPD"/>
</dbReference>
<dbReference type="EC" id="2.7.13.3" evidence="3"/>
<dbReference type="InterPro" id="IPR036097">
    <property type="entry name" value="HisK_dim/P_sf"/>
</dbReference>
<dbReference type="InterPro" id="IPR038421">
    <property type="entry name" value="RisS_PPD_sf"/>
</dbReference>
<dbReference type="Gene3D" id="1.10.287.130">
    <property type="match status" value="1"/>
</dbReference>
<evidence type="ECO:0000256" key="1">
    <source>
        <dbReference type="ARBA" id="ARBA00000085"/>
    </source>
</evidence>
<protein>
    <recommendedName>
        <fullName evidence="3">histidine kinase</fullName>
        <ecNumber evidence="3">2.7.13.3</ecNumber>
    </recommendedName>
</protein>
<comment type="caution">
    <text evidence="18">The sequence shown here is derived from an EMBL/GenBank/DDBJ whole genome shotgun (WGS) entry which is preliminary data.</text>
</comment>
<dbReference type="InterPro" id="IPR005467">
    <property type="entry name" value="His_kinase_dom"/>
</dbReference>
<keyword evidence="12 15" id="KW-1133">Transmembrane helix</keyword>